<dbReference type="GO" id="GO:0003882">
    <property type="term" value="F:CDP-diacylglycerol-serine O-phosphatidyltransferase activity"/>
    <property type="evidence" value="ECO:0007669"/>
    <property type="project" value="UniProtKB-EC"/>
</dbReference>
<accession>A0A377AHB0</accession>
<reference evidence="1 2" key="1">
    <citation type="submission" date="2018-06" db="EMBL/GenBank/DDBJ databases">
        <authorList>
            <consortium name="Pathogen Informatics"/>
            <person name="Doyle S."/>
        </authorList>
    </citation>
    <scope>NUCLEOTIDE SEQUENCE [LARGE SCALE GENOMIC DNA]</scope>
    <source>
        <strain evidence="1 2">NCTC9962</strain>
    </source>
</reference>
<dbReference type="AlphaFoldDB" id="A0A377AHB0"/>
<evidence type="ECO:0000313" key="2">
    <source>
        <dbReference type="Proteomes" id="UP000254052"/>
    </source>
</evidence>
<dbReference type="EMBL" id="UGED01000003">
    <property type="protein sequence ID" value="STL12977.1"/>
    <property type="molecule type" value="Genomic_DNA"/>
</dbReference>
<keyword evidence="1" id="KW-0808">Transferase</keyword>
<dbReference type="Proteomes" id="UP000254052">
    <property type="component" value="Unassembled WGS sequence"/>
</dbReference>
<proteinExistence type="predicted"/>
<evidence type="ECO:0000313" key="1">
    <source>
        <dbReference type="EMBL" id="STL12977.1"/>
    </source>
</evidence>
<sequence>MAAALIVWMMLIGQKPEIKNDIRLFRQELRDAAYHFQGDADNDQLSVTPLVGLGKSSLLNKTISILCLVPSRN</sequence>
<dbReference type="EC" id="2.7.8.8" evidence="1"/>
<gene>
    <name evidence="1" type="primary">pssA_2</name>
    <name evidence="1" type="ORF">NCTC9962_00786</name>
</gene>
<protein>
    <submittedName>
        <fullName evidence="1">Phosphatidylserine synthase</fullName>
        <ecNumber evidence="1">2.7.8.8</ecNumber>
    </submittedName>
</protein>
<organism evidence="1 2">
    <name type="scientific">Escherichia coli</name>
    <dbReference type="NCBI Taxonomy" id="562"/>
    <lineage>
        <taxon>Bacteria</taxon>
        <taxon>Pseudomonadati</taxon>
        <taxon>Pseudomonadota</taxon>
        <taxon>Gammaproteobacteria</taxon>
        <taxon>Enterobacterales</taxon>
        <taxon>Enterobacteriaceae</taxon>
        <taxon>Escherichia</taxon>
    </lineage>
</organism>
<dbReference type="Gene3D" id="3.30.870.10">
    <property type="entry name" value="Endonuclease Chain A"/>
    <property type="match status" value="2"/>
</dbReference>
<name>A0A377AHB0_ECOLX</name>